<dbReference type="RefSeq" id="WP_146455789.1">
    <property type="nucleotide sequence ID" value="NZ_SJPW01000002.1"/>
</dbReference>
<evidence type="ECO:0000256" key="2">
    <source>
        <dbReference type="ARBA" id="ARBA00022679"/>
    </source>
</evidence>
<evidence type="ECO:0000256" key="3">
    <source>
        <dbReference type="ARBA" id="ARBA00022695"/>
    </source>
</evidence>
<name>A0A5C6FF12_9BACT</name>
<dbReference type="PANTHER" id="PTHR34047:SF7">
    <property type="entry name" value="RNA-DIRECTED DNA POLYMERASE"/>
    <property type="match status" value="1"/>
</dbReference>
<keyword evidence="3" id="KW-0548">Nucleotidyltransferase</keyword>
<dbReference type="OrthoDB" id="9788687at2"/>
<keyword evidence="6 11" id="KW-0695">RNA-directed DNA polymerase</keyword>
<keyword evidence="12" id="KW-1185">Reference proteome</keyword>
<dbReference type="Proteomes" id="UP000318288">
    <property type="component" value="Unassembled WGS sequence"/>
</dbReference>
<evidence type="ECO:0000256" key="7">
    <source>
        <dbReference type="ARBA" id="ARBA00034120"/>
    </source>
</evidence>
<dbReference type="EC" id="2.7.7.49" evidence="1"/>
<proteinExistence type="inferred from homology"/>
<evidence type="ECO:0000256" key="8">
    <source>
        <dbReference type="ARBA" id="ARBA00048173"/>
    </source>
</evidence>
<dbReference type="PANTHER" id="PTHR34047">
    <property type="entry name" value="NUCLEAR INTRON MATURASE 1, MITOCHONDRIAL-RELATED"/>
    <property type="match status" value="1"/>
</dbReference>
<evidence type="ECO:0000256" key="9">
    <source>
        <dbReference type="SAM" id="MobiDB-lite"/>
    </source>
</evidence>
<feature type="compositionally biased region" description="Basic and acidic residues" evidence="9">
    <location>
        <begin position="262"/>
        <end position="289"/>
    </location>
</feature>
<evidence type="ECO:0000256" key="4">
    <source>
        <dbReference type="ARBA" id="ARBA00022723"/>
    </source>
</evidence>
<sequence>MTDSTTRQVVSQLVLNQVAAGAMFTAYDITLQARGRGMQLRHGEGRDLVHELFNTGRMGTDYTRTVVDLGTDANPMVYHRRGDSPRTYQSGSTGATAASAPPGALPTQPFPPAAAPPANTPGLIGRLVKGLFGGGKDQPIVGRVVGDGGNAASGDDVGALALRPPASLDLDASDFLPISRDDLMSAAKTTTLWGNPWFGRRDIIPPIGDPRTKLIDRAMVARGILTPDQLAEIHRIGADMDHYRPTQILIESQAHSAGRSAIEVDDKRKAEEKAKKKAEAKERKEKRQSDIAERKATDIVFLGRGVSGQLHLRDSDAEKLAAADLPILSTPAELASALGLTISKLRWLAFHNDVATRTHYVRFEIPKRSGGTRQLSSPHKLLAEKQRWILKEILNKLPVEDSAHGFVRDRDILTNAIPHVGKDVVLNMDLENFFPSIGFPRVRQVFKGLGYSPAVATILALLCTESPRRAVTYAGQPYLVASGPRGLPQGACTSPAISNQVAKRLDRRVQGLATKFGVAFTRYADDMTVSGGAEMTTRIGYMMAKLRHIAEDEGFVINRSKTRVLRRNTAQIVTGLVVNDKPTVSRTQLRRIRAILHHAHHDGLSAQNREQHANFRAWMQGMIAFVAMTRPELAKDFLAQLQSVRD</sequence>
<accession>A0A5C6FF12</accession>
<organism evidence="11 12">
    <name type="scientific">Rubripirellula tenax</name>
    <dbReference type="NCBI Taxonomy" id="2528015"/>
    <lineage>
        <taxon>Bacteria</taxon>
        <taxon>Pseudomonadati</taxon>
        <taxon>Planctomycetota</taxon>
        <taxon>Planctomycetia</taxon>
        <taxon>Pirellulales</taxon>
        <taxon>Pirellulaceae</taxon>
        <taxon>Rubripirellula</taxon>
    </lineage>
</organism>
<feature type="domain" description="Reverse transcriptase" evidence="10">
    <location>
        <begin position="346"/>
        <end position="578"/>
    </location>
</feature>
<feature type="compositionally biased region" description="Pro residues" evidence="9">
    <location>
        <begin position="108"/>
        <end position="118"/>
    </location>
</feature>
<dbReference type="GO" id="GO:0003964">
    <property type="term" value="F:RNA-directed DNA polymerase activity"/>
    <property type="evidence" value="ECO:0007669"/>
    <property type="project" value="UniProtKB-KW"/>
</dbReference>
<dbReference type="GO" id="GO:0003723">
    <property type="term" value="F:RNA binding"/>
    <property type="evidence" value="ECO:0007669"/>
    <property type="project" value="InterPro"/>
</dbReference>
<evidence type="ECO:0000313" key="12">
    <source>
        <dbReference type="Proteomes" id="UP000318288"/>
    </source>
</evidence>
<dbReference type="InterPro" id="IPR000123">
    <property type="entry name" value="Reverse_transcriptase_msDNA"/>
</dbReference>
<reference evidence="11 12" key="1">
    <citation type="submission" date="2019-02" db="EMBL/GenBank/DDBJ databases">
        <title>Deep-cultivation of Planctomycetes and their phenomic and genomic characterization uncovers novel biology.</title>
        <authorList>
            <person name="Wiegand S."/>
            <person name="Jogler M."/>
            <person name="Boedeker C."/>
            <person name="Pinto D."/>
            <person name="Vollmers J."/>
            <person name="Rivas-Marin E."/>
            <person name="Kohn T."/>
            <person name="Peeters S.H."/>
            <person name="Heuer A."/>
            <person name="Rast P."/>
            <person name="Oberbeckmann S."/>
            <person name="Bunk B."/>
            <person name="Jeske O."/>
            <person name="Meyerdierks A."/>
            <person name="Storesund J.E."/>
            <person name="Kallscheuer N."/>
            <person name="Luecker S."/>
            <person name="Lage O.M."/>
            <person name="Pohl T."/>
            <person name="Merkel B.J."/>
            <person name="Hornburger P."/>
            <person name="Mueller R.-W."/>
            <person name="Bruemmer F."/>
            <person name="Labrenz M."/>
            <person name="Spormann A.M."/>
            <person name="Op Den Camp H."/>
            <person name="Overmann J."/>
            <person name="Amann R."/>
            <person name="Jetten M.S.M."/>
            <person name="Mascher T."/>
            <person name="Medema M.H."/>
            <person name="Devos D.P."/>
            <person name="Kaster A.-K."/>
            <person name="Ovreas L."/>
            <person name="Rohde M."/>
            <person name="Galperin M.Y."/>
            <person name="Jogler C."/>
        </authorList>
    </citation>
    <scope>NUCLEOTIDE SEQUENCE [LARGE SCALE GENOMIC DNA]</scope>
    <source>
        <strain evidence="11 12">Poly51</strain>
    </source>
</reference>
<keyword evidence="5" id="KW-0460">Magnesium</keyword>
<dbReference type="GO" id="GO:0046872">
    <property type="term" value="F:metal ion binding"/>
    <property type="evidence" value="ECO:0007669"/>
    <property type="project" value="UniProtKB-KW"/>
</dbReference>
<dbReference type="InterPro" id="IPR000477">
    <property type="entry name" value="RT_dom"/>
</dbReference>
<feature type="compositionally biased region" description="Low complexity" evidence="9">
    <location>
        <begin position="90"/>
        <end position="107"/>
    </location>
</feature>
<evidence type="ECO:0000256" key="5">
    <source>
        <dbReference type="ARBA" id="ARBA00022842"/>
    </source>
</evidence>
<dbReference type="PROSITE" id="PS50878">
    <property type="entry name" value="RT_POL"/>
    <property type="match status" value="1"/>
</dbReference>
<protein>
    <recommendedName>
        <fullName evidence="1">RNA-directed DNA polymerase</fullName>
        <ecNumber evidence="1">2.7.7.49</ecNumber>
    </recommendedName>
</protein>
<keyword evidence="4" id="KW-0479">Metal-binding</keyword>
<comment type="caution">
    <text evidence="11">The sequence shown here is derived from an EMBL/GenBank/DDBJ whole genome shotgun (WGS) entry which is preliminary data.</text>
</comment>
<feature type="region of interest" description="Disordered" evidence="9">
    <location>
        <begin position="259"/>
        <end position="289"/>
    </location>
</feature>
<dbReference type="AlphaFoldDB" id="A0A5C6FF12"/>
<dbReference type="EMBL" id="SJPW01000002">
    <property type="protein sequence ID" value="TWU58706.1"/>
    <property type="molecule type" value="Genomic_DNA"/>
</dbReference>
<comment type="catalytic activity">
    <reaction evidence="8">
        <text>DNA(n) + a 2'-deoxyribonucleoside 5'-triphosphate = DNA(n+1) + diphosphate</text>
        <dbReference type="Rhea" id="RHEA:22508"/>
        <dbReference type="Rhea" id="RHEA-COMP:17339"/>
        <dbReference type="Rhea" id="RHEA-COMP:17340"/>
        <dbReference type="ChEBI" id="CHEBI:33019"/>
        <dbReference type="ChEBI" id="CHEBI:61560"/>
        <dbReference type="ChEBI" id="CHEBI:173112"/>
        <dbReference type="EC" id="2.7.7.49"/>
    </reaction>
</comment>
<keyword evidence="2" id="KW-0808">Transferase</keyword>
<dbReference type="CDD" id="cd03487">
    <property type="entry name" value="RT_Bac_retron_II"/>
    <property type="match status" value="1"/>
</dbReference>
<dbReference type="InterPro" id="IPR051083">
    <property type="entry name" value="GrpII_Intron_Splice-Mob/Def"/>
</dbReference>
<evidence type="ECO:0000259" key="10">
    <source>
        <dbReference type="PROSITE" id="PS50878"/>
    </source>
</evidence>
<comment type="similarity">
    <text evidence="7">Belongs to the bacterial reverse transcriptase family.</text>
</comment>
<evidence type="ECO:0000313" key="11">
    <source>
        <dbReference type="EMBL" id="TWU58706.1"/>
    </source>
</evidence>
<dbReference type="Pfam" id="PF00078">
    <property type="entry name" value="RVT_1"/>
    <property type="match status" value="1"/>
</dbReference>
<evidence type="ECO:0000256" key="1">
    <source>
        <dbReference type="ARBA" id="ARBA00012493"/>
    </source>
</evidence>
<feature type="region of interest" description="Disordered" evidence="9">
    <location>
        <begin position="77"/>
        <end position="118"/>
    </location>
</feature>
<dbReference type="PRINTS" id="PR00866">
    <property type="entry name" value="RNADNAPOLMS"/>
</dbReference>
<gene>
    <name evidence="11" type="ORF">Poly51_14860</name>
</gene>
<evidence type="ECO:0000256" key="6">
    <source>
        <dbReference type="ARBA" id="ARBA00022918"/>
    </source>
</evidence>